<feature type="transmembrane region" description="Helical" evidence="10">
    <location>
        <begin position="191"/>
        <end position="212"/>
    </location>
</feature>
<name>A0AAD7XN17_9STRA</name>
<evidence type="ECO:0000256" key="1">
    <source>
        <dbReference type="ARBA" id="ARBA00004477"/>
    </source>
</evidence>
<evidence type="ECO:0000256" key="5">
    <source>
        <dbReference type="ARBA" id="ARBA00022824"/>
    </source>
</evidence>
<sequence>MEGEETTPLVATLSEGIAVGRSVGSVVPFVGATMAATIALGSMSQPASSPLEDGTPGSALVLVAAVAVVTVLVVALHRHCAWCLRAYLLASAGLLLASLSTALPLDAVSMAIVAWNFSACGVWAIATGHHLSRFYLCAIAVNVARQLSSIPRTTTWCALGGLALWDLFAVLAPCGPLRILVAQGDLPPALLFQTADVSLGLGDFVFYSVLVATASRSSLSAAAACFVATLLGLNITLLALAIYKRPLPALPLSIFLGIAAFFATNPITSHLPSTAYV</sequence>
<evidence type="ECO:0000256" key="8">
    <source>
        <dbReference type="ARBA" id="ARBA00023034"/>
    </source>
</evidence>
<comment type="similarity">
    <text evidence="3">Belongs to the peptidase A22A family.</text>
</comment>
<keyword evidence="4 10" id="KW-0812">Transmembrane</keyword>
<keyword evidence="5" id="KW-0256">Endoplasmic reticulum</keyword>
<evidence type="ECO:0000256" key="4">
    <source>
        <dbReference type="ARBA" id="ARBA00022692"/>
    </source>
</evidence>
<feature type="transmembrane region" description="Helical" evidence="10">
    <location>
        <begin position="249"/>
        <end position="268"/>
    </location>
</feature>
<dbReference type="SMART" id="SM00730">
    <property type="entry name" value="PSN"/>
    <property type="match status" value="1"/>
</dbReference>
<dbReference type="EMBL" id="JAQMWT010000035">
    <property type="protein sequence ID" value="KAJ8613164.1"/>
    <property type="molecule type" value="Genomic_DNA"/>
</dbReference>
<keyword evidence="12" id="KW-1185">Reference proteome</keyword>
<accession>A0AAD7XN17</accession>
<evidence type="ECO:0000256" key="2">
    <source>
        <dbReference type="ARBA" id="ARBA00004653"/>
    </source>
</evidence>
<dbReference type="GO" id="GO:0016485">
    <property type="term" value="P:protein processing"/>
    <property type="evidence" value="ECO:0007669"/>
    <property type="project" value="InterPro"/>
</dbReference>
<dbReference type="PANTHER" id="PTHR10202:SF13">
    <property type="entry name" value="PRESENILIN HOMOLOG"/>
    <property type="match status" value="1"/>
</dbReference>
<dbReference type="GO" id="GO:0005789">
    <property type="term" value="C:endoplasmic reticulum membrane"/>
    <property type="evidence" value="ECO:0007669"/>
    <property type="project" value="UniProtKB-SubCell"/>
</dbReference>
<dbReference type="InterPro" id="IPR001108">
    <property type="entry name" value="Peptidase_A22A"/>
</dbReference>
<keyword evidence="8" id="KW-0333">Golgi apparatus</keyword>
<evidence type="ECO:0008006" key="13">
    <source>
        <dbReference type="Google" id="ProtNLM"/>
    </source>
</evidence>
<evidence type="ECO:0000256" key="3">
    <source>
        <dbReference type="ARBA" id="ARBA00008604"/>
    </source>
</evidence>
<feature type="transmembrane region" description="Helical" evidence="10">
    <location>
        <begin position="121"/>
        <end position="144"/>
    </location>
</feature>
<dbReference type="GO" id="GO:0000139">
    <property type="term" value="C:Golgi membrane"/>
    <property type="evidence" value="ECO:0007669"/>
    <property type="project" value="UniProtKB-SubCell"/>
</dbReference>
<evidence type="ECO:0000256" key="10">
    <source>
        <dbReference type="SAM" id="Phobius"/>
    </source>
</evidence>
<dbReference type="InterPro" id="IPR042524">
    <property type="entry name" value="Presenilin_C"/>
</dbReference>
<organism evidence="11 12">
    <name type="scientific">Chrysophaeum taylorii</name>
    <dbReference type="NCBI Taxonomy" id="2483200"/>
    <lineage>
        <taxon>Eukaryota</taxon>
        <taxon>Sar</taxon>
        <taxon>Stramenopiles</taxon>
        <taxon>Ochrophyta</taxon>
        <taxon>Pelagophyceae</taxon>
        <taxon>Pelagomonadales</taxon>
        <taxon>Pelagomonadaceae</taxon>
        <taxon>Chrysophaeum</taxon>
    </lineage>
</organism>
<dbReference type="GO" id="GO:0007219">
    <property type="term" value="P:Notch signaling pathway"/>
    <property type="evidence" value="ECO:0007669"/>
    <property type="project" value="UniProtKB-KW"/>
</dbReference>
<proteinExistence type="inferred from homology"/>
<dbReference type="AlphaFoldDB" id="A0AAD7XN17"/>
<keyword evidence="6" id="KW-0914">Notch signaling pathway</keyword>
<feature type="transmembrane region" description="Helical" evidence="10">
    <location>
        <begin position="156"/>
        <end position="179"/>
    </location>
</feature>
<feature type="transmembrane region" description="Helical" evidence="10">
    <location>
        <begin position="88"/>
        <end position="115"/>
    </location>
</feature>
<dbReference type="GO" id="GO:0006509">
    <property type="term" value="P:membrane protein ectodomain proteolysis"/>
    <property type="evidence" value="ECO:0007669"/>
    <property type="project" value="TreeGrafter"/>
</dbReference>
<dbReference type="InterPro" id="IPR006639">
    <property type="entry name" value="Preselin/SPP"/>
</dbReference>
<evidence type="ECO:0000313" key="11">
    <source>
        <dbReference type="EMBL" id="KAJ8613164.1"/>
    </source>
</evidence>
<evidence type="ECO:0000256" key="9">
    <source>
        <dbReference type="ARBA" id="ARBA00023136"/>
    </source>
</evidence>
<dbReference type="GO" id="GO:0070765">
    <property type="term" value="C:gamma-secretase complex"/>
    <property type="evidence" value="ECO:0007669"/>
    <property type="project" value="TreeGrafter"/>
</dbReference>
<dbReference type="GO" id="GO:0042500">
    <property type="term" value="F:aspartic endopeptidase activity, intramembrane cleaving"/>
    <property type="evidence" value="ECO:0007669"/>
    <property type="project" value="InterPro"/>
</dbReference>
<evidence type="ECO:0000313" key="12">
    <source>
        <dbReference type="Proteomes" id="UP001230188"/>
    </source>
</evidence>
<protein>
    <recommendedName>
        <fullName evidence="13">Presenilin</fullName>
    </recommendedName>
</protein>
<evidence type="ECO:0000256" key="6">
    <source>
        <dbReference type="ARBA" id="ARBA00022976"/>
    </source>
</evidence>
<dbReference type="Proteomes" id="UP001230188">
    <property type="component" value="Unassembled WGS sequence"/>
</dbReference>
<dbReference type="Gene3D" id="1.10.472.100">
    <property type="entry name" value="Presenilin"/>
    <property type="match status" value="1"/>
</dbReference>
<dbReference type="PANTHER" id="PTHR10202">
    <property type="entry name" value="PRESENILIN"/>
    <property type="match status" value="1"/>
</dbReference>
<feature type="transmembrane region" description="Helical" evidence="10">
    <location>
        <begin position="57"/>
        <end position="76"/>
    </location>
</feature>
<keyword evidence="9 10" id="KW-0472">Membrane</keyword>
<gene>
    <name evidence="11" type="ORF">CTAYLR_007535</name>
</gene>
<dbReference type="Pfam" id="PF01080">
    <property type="entry name" value="Presenilin"/>
    <property type="match status" value="2"/>
</dbReference>
<comment type="caution">
    <text evidence="11">The sequence shown here is derived from an EMBL/GenBank/DDBJ whole genome shotgun (WGS) entry which is preliminary data.</text>
</comment>
<feature type="transmembrane region" description="Helical" evidence="10">
    <location>
        <begin position="219"/>
        <end position="243"/>
    </location>
</feature>
<evidence type="ECO:0000256" key="7">
    <source>
        <dbReference type="ARBA" id="ARBA00022989"/>
    </source>
</evidence>
<keyword evidence="7 10" id="KW-1133">Transmembrane helix</keyword>
<comment type="subcellular location">
    <subcellularLocation>
        <location evidence="1">Endoplasmic reticulum membrane</location>
        <topology evidence="1">Multi-pass membrane protein</topology>
    </subcellularLocation>
    <subcellularLocation>
        <location evidence="2">Golgi apparatus membrane</location>
        <topology evidence="2">Multi-pass membrane protein</topology>
    </subcellularLocation>
</comment>
<reference evidence="11" key="1">
    <citation type="submission" date="2023-01" db="EMBL/GenBank/DDBJ databases">
        <title>Metagenome sequencing of chrysophaentin producing Chrysophaeum taylorii.</title>
        <authorList>
            <person name="Davison J."/>
            <person name="Bewley C."/>
        </authorList>
    </citation>
    <scope>NUCLEOTIDE SEQUENCE</scope>
    <source>
        <strain evidence="11">NIES-1699</strain>
    </source>
</reference>